<dbReference type="PANTHER" id="PTHR34359">
    <property type="entry name" value="CLAVATA3/ESR (CLE)-RELATED PROTEIN 10"/>
    <property type="match status" value="1"/>
</dbReference>
<evidence type="ECO:0000256" key="3">
    <source>
        <dbReference type="ARBA" id="ARBA00022782"/>
    </source>
</evidence>
<comment type="similarity">
    <text evidence="1">Belongs to the CLV3/ESR signal peptide family.</text>
</comment>
<evidence type="ECO:0000256" key="5">
    <source>
        <dbReference type="SAM" id="MobiDB-lite"/>
    </source>
</evidence>
<dbReference type="PANTHER" id="PTHR34359:SF28">
    <property type="entry name" value="CLAVATA3_ESR (CLE)-RELATED PROTEIN 12"/>
    <property type="match status" value="1"/>
</dbReference>
<accession>A0ABD1IL69</accession>
<keyword evidence="4" id="KW-0379">Hydroxylation</keyword>
<name>A0ABD1IL69_SALDI</name>
<keyword evidence="3" id="KW-0221">Differentiation</keyword>
<comment type="caution">
    <text evidence="6">The sequence shown here is derived from an EMBL/GenBank/DDBJ whole genome shotgun (WGS) entry which is preliminary data.</text>
</comment>
<dbReference type="GO" id="GO:0030154">
    <property type="term" value="P:cell differentiation"/>
    <property type="evidence" value="ECO:0007669"/>
    <property type="project" value="UniProtKB-KW"/>
</dbReference>
<evidence type="ECO:0000256" key="2">
    <source>
        <dbReference type="ARBA" id="ARBA00022473"/>
    </source>
</evidence>
<feature type="region of interest" description="Disordered" evidence="5">
    <location>
        <begin position="71"/>
        <end position="107"/>
    </location>
</feature>
<evidence type="ECO:0000313" key="7">
    <source>
        <dbReference type="Proteomes" id="UP001567538"/>
    </source>
</evidence>
<evidence type="ECO:0000256" key="1">
    <source>
        <dbReference type="ARBA" id="ARBA00005416"/>
    </source>
</evidence>
<dbReference type="Proteomes" id="UP001567538">
    <property type="component" value="Unassembled WGS sequence"/>
</dbReference>
<reference evidence="6 7" key="1">
    <citation type="submission" date="2024-06" db="EMBL/GenBank/DDBJ databases">
        <title>A chromosome level genome sequence of Diviner's sage (Salvia divinorum).</title>
        <authorList>
            <person name="Ford S.A."/>
            <person name="Ro D.-K."/>
            <person name="Ness R.W."/>
            <person name="Phillips M.A."/>
        </authorList>
    </citation>
    <scope>NUCLEOTIDE SEQUENCE [LARGE SCALE GENOMIC DNA]</scope>
    <source>
        <strain evidence="6">SAF-2024a</strain>
        <tissue evidence="6">Leaf</tissue>
    </source>
</reference>
<protein>
    <submittedName>
        <fullName evidence="6">Uncharacterized protein</fullName>
    </submittedName>
</protein>
<evidence type="ECO:0000313" key="6">
    <source>
        <dbReference type="EMBL" id="KAL1568484.1"/>
    </source>
</evidence>
<evidence type="ECO:0000256" key="4">
    <source>
        <dbReference type="ARBA" id="ARBA00023278"/>
    </source>
</evidence>
<sequence>MIMKIPPLIHSLLWLVLLLLLFHEFYNFQILQKSPYSNISSSLLSHQPLTTHRKALASKFDFTPFLHHHRKLPPDHHMPPPPGDGEIDPRLGVEKRLIPTGPNPLHH</sequence>
<dbReference type="InterPro" id="IPR039618">
    <property type="entry name" value="CLE9-13"/>
</dbReference>
<feature type="compositionally biased region" description="Basic and acidic residues" evidence="5">
    <location>
        <begin position="87"/>
        <end position="97"/>
    </location>
</feature>
<keyword evidence="7" id="KW-1185">Reference proteome</keyword>
<keyword evidence="2" id="KW-0217">Developmental protein</keyword>
<organism evidence="6 7">
    <name type="scientific">Salvia divinorum</name>
    <name type="common">Maria pastora</name>
    <name type="synonym">Diviner's sage</name>
    <dbReference type="NCBI Taxonomy" id="28513"/>
    <lineage>
        <taxon>Eukaryota</taxon>
        <taxon>Viridiplantae</taxon>
        <taxon>Streptophyta</taxon>
        <taxon>Embryophyta</taxon>
        <taxon>Tracheophyta</taxon>
        <taxon>Spermatophyta</taxon>
        <taxon>Magnoliopsida</taxon>
        <taxon>eudicotyledons</taxon>
        <taxon>Gunneridae</taxon>
        <taxon>Pentapetalae</taxon>
        <taxon>asterids</taxon>
        <taxon>lamiids</taxon>
        <taxon>Lamiales</taxon>
        <taxon>Lamiaceae</taxon>
        <taxon>Nepetoideae</taxon>
        <taxon>Mentheae</taxon>
        <taxon>Salviinae</taxon>
        <taxon>Salvia</taxon>
        <taxon>Salvia subgen. Calosphace</taxon>
    </lineage>
</organism>
<proteinExistence type="inferred from homology"/>
<dbReference type="EMBL" id="JBEAFC010000001">
    <property type="protein sequence ID" value="KAL1568484.1"/>
    <property type="molecule type" value="Genomic_DNA"/>
</dbReference>
<dbReference type="AlphaFoldDB" id="A0ABD1IL69"/>
<gene>
    <name evidence="6" type="ORF">AAHA92_00097</name>
</gene>